<dbReference type="OrthoDB" id="7474842at2"/>
<sequence>MMRARHAFVTVPTKRAGGATVGALTLFPPERMVQLRHSKAMTLESRILQQLGAGPIRRLTLEGVDADELATTLRHMAARRQICIRPDQISLYWHRHMILSPMGALVRKVTARPVAA</sequence>
<dbReference type="EMBL" id="ATDP01000076">
    <property type="protein sequence ID" value="EQB16465.1"/>
    <property type="molecule type" value="Genomic_DNA"/>
</dbReference>
<dbReference type="AlphaFoldDB" id="T0IX67"/>
<comment type="caution">
    <text evidence="1">The sequence shown here is derived from an EMBL/GenBank/DDBJ whole genome shotgun (WGS) entry which is preliminary data.</text>
</comment>
<gene>
    <name evidence="1" type="ORF">RLDS_08260</name>
</gene>
<dbReference type="Proteomes" id="UP000015531">
    <property type="component" value="Unassembled WGS sequence"/>
</dbReference>
<reference evidence="1 2" key="1">
    <citation type="journal article" date="2013" name="Genome Announc.">
        <title>Draft Genome Sequence of Sphingobium lactosutens Strain DS20T, Isolated from a Hexachlorocyclohexane Dumpsite.</title>
        <authorList>
            <person name="Kumar R."/>
            <person name="Dwivedi V."/>
            <person name="Negi V."/>
            <person name="Khurana J.P."/>
            <person name="Lal R."/>
        </authorList>
    </citation>
    <scope>NUCLEOTIDE SEQUENCE [LARGE SCALE GENOMIC DNA]</scope>
    <source>
        <strain evidence="1 2">DS20</strain>
    </source>
</reference>
<evidence type="ECO:0000313" key="2">
    <source>
        <dbReference type="Proteomes" id="UP000015531"/>
    </source>
</evidence>
<dbReference type="PATRIC" id="fig|1331060.3.peg.1569"/>
<proteinExistence type="predicted"/>
<accession>T0IX67</accession>
<dbReference type="RefSeq" id="WP_021225457.1">
    <property type="nucleotide sequence ID" value="NZ_ATDP01000076.1"/>
</dbReference>
<evidence type="ECO:0000313" key="1">
    <source>
        <dbReference type="EMBL" id="EQB16465.1"/>
    </source>
</evidence>
<name>T0IX67_9SPHN</name>
<organism evidence="1 2">
    <name type="scientific">Sphingobium lactosutens DS20</name>
    <dbReference type="NCBI Taxonomy" id="1331060"/>
    <lineage>
        <taxon>Bacteria</taxon>
        <taxon>Pseudomonadati</taxon>
        <taxon>Pseudomonadota</taxon>
        <taxon>Alphaproteobacteria</taxon>
        <taxon>Sphingomonadales</taxon>
        <taxon>Sphingomonadaceae</taxon>
        <taxon>Sphingobium</taxon>
    </lineage>
</organism>
<keyword evidence="2" id="KW-1185">Reference proteome</keyword>
<dbReference type="eggNOG" id="ENOG50309R9">
    <property type="taxonomic scope" value="Bacteria"/>
</dbReference>
<protein>
    <submittedName>
        <fullName evidence="1">Uncharacterized protein</fullName>
    </submittedName>
</protein>